<evidence type="ECO:0000313" key="2">
    <source>
        <dbReference type="Proteomes" id="UP000078561"/>
    </source>
</evidence>
<dbReference type="SUPFAM" id="SSF69572">
    <property type="entry name" value="Activating enzymes of the ubiquitin-like proteins"/>
    <property type="match status" value="1"/>
</dbReference>
<gene>
    <name evidence="1" type="primary">ABSGL_10163.1 scaffold 11802</name>
</gene>
<dbReference type="InterPro" id="IPR035985">
    <property type="entry name" value="Ubiquitin-activating_enz"/>
</dbReference>
<organism evidence="1">
    <name type="scientific">Absidia glauca</name>
    <name type="common">Pin mould</name>
    <dbReference type="NCBI Taxonomy" id="4829"/>
    <lineage>
        <taxon>Eukaryota</taxon>
        <taxon>Fungi</taxon>
        <taxon>Fungi incertae sedis</taxon>
        <taxon>Mucoromycota</taxon>
        <taxon>Mucoromycotina</taxon>
        <taxon>Mucoromycetes</taxon>
        <taxon>Mucorales</taxon>
        <taxon>Cunninghamellaceae</taxon>
        <taxon>Absidia</taxon>
    </lineage>
</organism>
<dbReference type="InParanoid" id="A0A163K4Y5"/>
<dbReference type="GO" id="GO:0008641">
    <property type="term" value="F:ubiquitin-like modifier activating enzyme activity"/>
    <property type="evidence" value="ECO:0007669"/>
    <property type="project" value="InterPro"/>
</dbReference>
<protein>
    <recommendedName>
        <fullName evidence="3">THIF-type NAD/FAD binding fold domain-containing protein</fullName>
    </recommendedName>
</protein>
<name>A0A163K4Y5_ABSGL</name>
<sequence>MGPHQLLCVEGYQLFPLEYSYRQKALKDLQSVTKRVDALVTELNIDSSLLPADAIETFCKNAAHIKLIQYRSIQEEQEHPQVAKIENLLTSDDGDNMAYCILFRAADRFFIEHQRYPGTTDDEDNEVALLKEQVIKLLEHIGIGQDIPSLVETHLIKPIINYIRFHDKETANLAALMGGLVAQEAIKLITRQYIPINNTCVFNGIASTSSVFEL</sequence>
<proteinExistence type="predicted"/>
<reference evidence="1" key="1">
    <citation type="submission" date="2016-04" db="EMBL/GenBank/DDBJ databases">
        <authorList>
            <person name="Evans L.H."/>
            <person name="Alamgir A."/>
            <person name="Owens N."/>
            <person name="Weber N.D."/>
            <person name="Virtaneva K."/>
            <person name="Barbian K."/>
            <person name="Babar A."/>
            <person name="Rosenke K."/>
        </authorList>
    </citation>
    <scope>NUCLEOTIDE SEQUENCE [LARGE SCALE GENOMIC DNA]</scope>
    <source>
        <strain evidence="1">CBS 101.48</strain>
    </source>
</reference>
<dbReference type="STRING" id="4829.A0A163K4Y5"/>
<accession>A0A163K4Y5</accession>
<dbReference type="OrthoDB" id="1708823at2759"/>
<keyword evidence="2" id="KW-1185">Reference proteome</keyword>
<dbReference type="EMBL" id="LT554356">
    <property type="protein sequence ID" value="SAM04303.1"/>
    <property type="molecule type" value="Genomic_DNA"/>
</dbReference>
<evidence type="ECO:0008006" key="3">
    <source>
        <dbReference type="Google" id="ProtNLM"/>
    </source>
</evidence>
<dbReference type="AlphaFoldDB" id="A0A163K4Y5"/>
<evidence type="ECO:0000313" key="1">
    <source>
        <dbReference type="EMBL" id="SAM04303.1"/>
    </source>
</evidence>
<dbReference type="Proteomes" id="UP000078561">
    <property type="component" value="Unassembled WGS sequence"/>
</dbReference>
<dbReference type="Gene3D" id="3.40.50.720">
    <property type="entry name" value="NAD(P)-binding Rossmann-like Domain"/>
    <property type="match status" value="1"/>
</dbReference>